<proteinExistence type="predicted"/>
<evidence type="ECO:0000313" key="6">
    <source>
        <dbReference type="EMBL" id="KAK9163029.1"/>
    </source>
</evidence>
<dbReference type="GO" id="GO:0000160">
    <property type="term" value="P:phosphorelay signal transduction system"/>
    <property type="evidence" value="ECO:0007669"/>
    <property type="project" value="InterPro"/>
</dbReference>
<dbReference type="InterPro" id="IPR011006">
    <property type="entry name" value="CheY-like_superfamily"/>
</dbReference>
<name>A0AAP0Q226_9MAGN</name>
<dbReference type="PANTHER" id="PTHR43719:SF51">
    <property type="entry name" value="HISTIDINE KINASE 4"/>
    <property type="match status" value="1"/>
</dbReference>
<dbReference type="GO" id="GO:0005634">
    <property type="term" value="C:nucleus"/>
    <property type="evidence" value="ECO:0007669"/>
    <property type="project" value="TreeGrafter"/>
</dbReference>
<organism evidence="6 7">
    <name type="scientific">Stephania yunnanensis</name>
    <dbReference type="NCBI Taxonomy" id="152371"/>
    <lineage>
        <taxon>Eukaryota</taxon>
        <taxon>Viridiplantae</taxon>
        <taxon>Streptophyta</taxon>
        <taxon>Embryophyta</taxon>
        <taxon>Tracheophyta</taxon>
        <taxon>Spermatophyta</taxon>
        <taxon>Magnoliopsida</taxon>
        <taxon>Ranunculales</taxon>
        <taxon>Menispermaceae</taxon>
        <taxon>Menispermoideae</taxon>
        <taxon>Cissampelideae</taxon>
        <taxon>Stephania</taxon>
    </lineage>
</organism>
<dbReference type="PANTHER" id="PTHR43719">
    <property type="entry name" value="TWO-COMPONENT HISTIDINE KINASE"/>
    <property type="match status" value="1"/>
</dbReference>
<evidence type="ECO:0000259" key="5">
    <source>
        <dbReference type="PROSITE" id="PS50110"/>
    </source>
</evidence>
<dbReference type="GO" id="GO:0004673">
    <property type="term" value="F:protein histidine kinase activity"/>
    <property type="evidence" value="ECO:0007669"/>
    <property type="project" value="UniProtKB-EC"/>
</dbReference>
<evidence type="ECO:0000256" key="4">
    <source>
        <dbReference type="PROSITE-ProRule" id="PRU00169"/>
    </source>
</evidence>
<dbReference type="Gene3D" id="3.40.50.2300">
    <property type="match status" value="1"/>
</dbReference>
<dbReference type="EC" id="2.7.13.3" evidence="2"/>
<keyword evidence="7" id="KW-1185">Reference proteome</keyword>
<dbReference type="InterPro" id="IPR001789">
    <property type="entry name" value="Sig_transdc_resp-reg_receiver"/>
</dbReference>
<sequence length="119" mass="12973">MIAACLQQILGMGSKKRHGKEFPSGSSFLHSLLGGKNRLVVDDNRVNRIVASGALKKFGANVECAESGKIALSTLQLPCKFDACFMDIQMPEMDGRGRRRSSSGGYEKCGKWGEDVLFM</sequence>
<evidence type="ECO:0000313" key="7">
    <source>
        <dbReference type="Proteomes" id="UP001420932"/>
    </source>
</evidence>
<keyword evidence="3 4" id="KW-0597">Phosphoprotein</keyword>
<dbReference type="InterPro" id="IPR050956">
    <property type="entry name" value="2C_system_His_kinase"/>
</dbReference>
<dbReference type="PROSITE" id="PS50110">
    <property type="entry name" value="RESPONSE_REGULATORY"/>
    <property type="match status" value="1"/>
</dbReference>
<accession>A0AAP0Q226</accession>
<feature type="domain" description="Response regulatory" evidence="5">
    <location>
        <begin position="37"/>
        <end position="119"/>
    </location>
</feature>
<dbReference type="CDD" id="cd17546">
    <property type="entry name" value="REC_hyHK_CKI1_RcsC-like"/>
    <property type="match status" value="1"/>
</dbReference>
<dbReference type="EMBL" id="JBBNAF010000002">
    <property type="protein sequence ID" value="KAK9163029.1"/>
    <property type="molecule type" value="Genomic_DNA"/>
</dbReference>
<protein>
    <recommendedName>
        <fullName evidence="2">histidine kinase</fullName>
        <ecNumber evidence="2">2.7.13.3</ecNumber>
    </recommendedName>
</protein>
<dbReference type="AlphaFoldDB" id="A0AAP0Q226"/>
<dbReference type="SUPFAM" id="SSF52172">
    <property type="entry name" value="CheY-like"/>
    <property type="match status" value="1"/>
</dbReference>
<reference evidence="6 7" key="1">
    <citation type="submission" date="2024-01" db="EMBL/GenBank/DDBJ databases">
        <title>Genome assemblies of Stephania.</title>
        <authorList>
            <person name="Yang L."/>
        </authorList>
    </citation>
    <scope>NUCLEOTIDE SEQUENCE [LARGE SCALE GENOMIC DNA]</scope>
    <source>
        <strain evidence="6">YNDBR</strain>
        <tissue evidence="6">Leaf</tissue>
    </source>
</reference>
<comment type="caution">
    <text evidence="6">The sequence shown here is derived from an EMBL/GenBank/DDBJ whole genome shotgun (WGS) entry which is preliminary data.</text>
</comment>
<dbReference type="Pfam" id="PF00072">
    <property type="entry name" value="Response_reg"/>
    <property type="match status" value="1"/>
</dbReference>
<dbReference type="Proteomes" id="UP001420932">
    <property type="component" value="Unassembled WGS sequence"/>
</dbReference>
<evidence type="ECO:0000256" key="3">
    <source>
        <dbReference type="ARBA" id="ARBA00022553"/>
    </source>
</evidence>
<evidence type="ECO:0000256" key="2">
    <source>
        <dbReference type="ARBA" id="ARBA00012438"/>
    </source>
</evidence>
<feature type="modified residue" description="4-aspartylphosphate" evidence="4">
    <location>
        <position position="87"/>
    </location>
</feature>
<gene>
    <name evidence="6" type="ORF">Syun_003931</name>
</gene>
<comment type="catalytic activity">
    <reaction evidence="1">
        <text>ATP + protein L-histidine = ADP + protein N-phospho-L-histidine.</text>
        <dbReference type="EC" id="2.7.13.3"/>
    </reaction>
</comment>
<evidence type="ECO:0000256" key="1">
    <source>
        <dbReference type="ARBA" id="ARBA00000085"/>
    </source>
</evidence>